<dbReference type="SUPFAM" id="SSF69304">
    <property type="entry name" value="Tricorn protease N-terminal domain"/>
    <property type="match status" value="1"/>
</dbReference>
<protein>
    <submittedName>
        <fullName evidence="1">Uncharacterized protein</fullName>
    </submittedName>
</protein>
<organism evidence="1">
    <name type="scientific">Caldithrix abyssi</name>
    <dbReference type="NCBI Taxonomy" id="187145"/>
    <lineage>
        <taxon>Bacteria</taxon>
        <taxon>Pseudomonadati</taxon>
        <taxon>Calditrichota</taxon>
        <taxon>Calditrichia</taxon>
        <taxon>Calditrichales</taxon>
        <taxon>Calditrichaceae</taxon>
        <taxon>Caldithrix</taxon>
    </lineage>
</organism>
<comment type="caution">
    <text evidence="1">The sequence shown here is derived from an EMBL/GenBank/DDBJ whole genome shotgun (WGS) entry which is preliminary data.</text>
</comment>
<dbReference type="PROSITE" id="PS51257">
    <property type="entry name" value="PROKAR_LIPOPROTEIN"/>
    <property type="match status" value="1"/>
</dbReference>
<dbReference type="PANTHER" id="PTHR36842">
    <property type="entry name" value="PROTEIN TOLB HOMOLOG"/>
    <property type="match status" value="1"/>
</dbReference>
<accession>A0A7V4UFB1</accession>
<dbReference type="Gene3D" id="2.120.10.30">
    <property type="entry name" value="TolB, C-terminal domain"/>
    <property type="match status" value="1"/>
</dbReference>
<dbReference type="PANTHER" id="PTHR36842:SF1">
    <property type="entry name" value="PROTEIN TOLB"/>
    <property type="match status" value="1"/>
</dbReference>
<dbReference type="AlphaFoldDB" id="A0A7V4UFB1"/>
<dbReference type="InterPro" id="IPR011042">
    <property type="entry name" value="6-blade_b-propeller_TolB-like"/>
</dbReference>
<gene>
    <name evidence="1" type="ORF">ENK44_14735</name>
</gene>
<name>A0A7V4UFB1_CALAY</name>
<sequence length="341" mass="39944">MKSYIFILIGLMFVGSVGVGCQECSQLPENFSFSDKLLYVEDIDGKNGLSNYNFGDIVCFDPVNKIKYYLTCDRYYNRFPSISSDRKYIVFESKRGDYSSINDLSTPSKLYVLALPSLKIRPLSHFITIPKDLYDINLSTPELSHTKNKLVFLGDCVFDCDFPTLNAYIYDPEKKDYFLAEDSLMDVLELDWSEDDAYIFYSFFYKSRKTDQFGQAISILNIKSGKNVVIYDHKWFFEPGYIVNNSLLYARSRINMETDKSESQVFLYDIAKKNHKKLAELPELYIYKIVYGRTRDECYFIAGNYIDNKEFVDIYHYSLKKQKLIKLTDDGYQKDDLIYIK</sequence>
<dbReference type="Proteomes" id="UP000885779">
    <property type="component" value="Unassembled WGS sequence"/>
</dbReference>
<proteinExistence type="predicted"/>
<evidence type="ECO:0000313" key="1">
    <source>
        <dbReference type="EMBL" id="HGY56962.1"/>
    </source>
</evidence>
<dbReference type="EMBL" id="DRQG01000142">
    <property type="protein sequence ID" value="HGY56962.1"/>
    <property type="molecule type" value="Genomic_DNA"/>
</dbReference>
<reference evidence="1" key="1">
    <citation type="journal article" date="2020" name="mSystems">
        <title>Genome- and Community-Level Interaction Insights into Carbon Utilization and Element Cycling Functions of Hydrothermarchaeota in Hydrothermal Sediment.</title>
        <authorList>
            <person name="Zhou Z."/>
            <person name="Liu Y."/>
            <person name="Xu W."/>
            <person name="Pan J."/>
            <person name="Luo Z.H."/>
            <person name="Li M."/>
        </authorList>
    </citation>
    <scope>NUCLEOTIDE SEQUENCE [LARGE SCALE GENOMIC DNA]</scope>
    <source>
        <strain evidence="1">HyVt-577</strain>
    </source>
</reference>